<sequence>MATEPETTPKQFWGLRSFRRFRTTTQQLPHWTFSIFDTYIRFTNCHKINVTSSEAYLPVCPSLAVILKNTIPDYSFHSSAWNCKTQWLRYMLFGDEDNPLSTRVSFIDSSATQIRIKLQHAAYQMAPAHSLIFYLVPITTLCLDHLYLRCRPDRQPCIMGSSCCQEVTRMDTSTPVLRMRGLMYSWEQEEFPFLLGLKTKDLDSKFVRVRSVEGEVCKVNDVCMGSNYIKVHVDYHYSLDRRTIVDVCLSPTSSAVISFKYSPFVKSPWVPNAASVPIVYMGPPVIIPSLCSTVIEYCNKYYVTKGLNVTAMLLGLEGDDIEFEAEASVWAPTCTARILVFNKSAFTRTLTEGTHLANAIFVVAEKQLLANVLTQSQLRCLTTCLKLPGGFCSNAAKLPRISLTNAKKKC</sequence>
<gene>
    <name evidence="1" type="ORF">OvHV-2gp13</name>
</gene>
<protein>
    <submittedName>
        <fullName evidence="1">Uncharacterized protein</fullName>
    </submittedName>
</protein>
<evidence type="ECO:0000313" key="1">
    <source>
        <dbReference type="EMBL" id="ABB22233.1"/>
    </source>
</evidence>
<name>A1BM04_9GAMA</name>
<proteinExistence type="predicted"/>
<dbReference type="EMBL" id="DQ198083">
    <property type="protein sequence ID" value="ABB22233.1"/>
    <property type="molecule type" value="Genomic_DNA"/>
</dbReference>
<organism evidence="1 2">
    <name type="scientific">Ovine gammaherpesvirus 2</name>
    <dbReference type="NCBI Taxonomy" id="10398"/>
    <lineage>
        <taxon>Viruses</taxon>
        <taxon>Duplodnaviria</taxon>
        <taxon>Heunggongvirae</taxon>
        <taxon>Peploviricota</taxon>
        <taxon>Herviviricetes</taxon>
        <taxon>Herpesvirales</taxon>
        <taxon>Orthoherpesviridae</taxon>
        <taxon>Gammaherpesvirinae</taxon>
        <taxon>Macavirus</taxon>
        <taxon>Macavirus ovinegamma2</taxon>
    </lineage>
</organism>
<accession>A1BM04</accession>
<evidence type="ECO:0000313" key="2">
    <source>
        <dbReference type="Proteomes" id="UP000152762"/>
    </source>
</evidence>
<reference evidence="1 2" key="1">
    <citation type="journal article" date="2007" name="J. Gen. Virol.">
        <title>Comparison of ovine herpesvirus 2 genomes isolated from domestic sheep (Ovis aries) and a clinically affected cow (Bos bovis).</title>
        <authorList>
            <person name="Taus N.S."/>
            <person name="Herndon D.R."/>
            <person name="Traul D.L."/>
            <person name="Stewart J.P."/>
            <person name="Ackermann M."/>
            <person name="Li H."/>
            <person name="Knowles D.P."/>
            <person name="Lewis G.S."/>
            <person name="Brayton K.A."/>
        </authorList>
    </citation>
    <scope>NUCLEOTIDE SEQUENCE [LARGE SCALE GENOMIC DNA]</scope>
</reference>
<dbReference type="Pfam" id="PF04797">
    <property type="entry name" value="Herpes_ORF11"/>
    <property type="match status" value="1"/>
</dbReference>
<dbReference type="Proteomes" id="UP000152762">
    <property type="component" value="Segment"/>
</dbReference>
<dbReference type="InterPro" id="IPR006882">
    <property type="entry name" value="Herpes_Orf11"/>
</dbReference>